<evidence type="ECO:0000256" key="7">
    <source>
        <dbReference type="ARBA" id="ARBA00022801"/>
    </source>
</evidence>
<comment type="caution">
    <text evidence="19">The sequence shown here is derived from an EMBL/GenBank/DDBJ whole genome shotgun (WGS) entry which is preliminary data.</text>
</comment>
<keyword evidence="8" id="KW-0460">Magnesium</keyword>
<evidence type="ECO:0000259" key="17">
    <source>
        <dbReference type="PROSITE" id="PS50158"/>
    </source>
</evidence>
<evidence type="ECO:0000256" key="12">
    <source>
        <dbReference type="ARBA" id="ARBA00022932"/>
    </source>
</evidence>
<evidence type="ECO:0000256" key="9">
    <source>
        <dbReference type="ARBA" id="ARBA00022884"/>
    </source>
</evidence>
<dbReference type="Proteomes" id="UP000235392">
    <property type="component" value="Unassembled WGS sequence"/>
</dbReference>
<evidence type="ECO:0000256" key="1">
    <source>
        <dbReference type="ARBA" id="ARBA00022578"/>
    </source>
</evidence>
<dbReference type="PANTHER" id="PTHR42648:SF11">
    <property type="entry name" value="TRANSPOSON TY4-P GAG-POL POLYPROTEIN"/>
    <property type="match status" value="1"/>
</dbReference>
<dbReference type="SUPFAM" id="SSF53098">
    <property type="entry name" value="Ribonuclease H-like"/>
    <property type="match status" value="1"/>
</dbReference>
<keyword evidence="2" id="KW-0507">mRNA processing</keyword>
<dbReference type="GO" id="GO:0003887">
    <property type="term" value="F:DNA-directed DNA polymerase activity"/>
    <property type="evidence" value="ECO:0007669"/>
    <property type="project" value="UniProtKB-KW"/>
</dbReference>
<evidence type="ECO:0000256" key="3">
    <source>
        <dbReference type="ARBA" id="ARBA00022695"/>
    </source>
</evidence>
<dbReference type="InterPro" id="IPR036397">
    <property type="entry name" value="RNaseH_sf"/>
</dbReference>
<dbReference type="GO" id="GO:0004519">
    <property type="term" value="F:endonuclease activity"/>
    <property type="evidence" value="ECO:0007669"/>
    <property type="project" value="UniProtKB-KW"/>
</dbReference>
<keyword evidence="11" id="KW-0695">RNA-directed DNA polymerase</keyword>
<evidence type="ECO:0000256" key="10">
    <source>
        <dbReference type="ARBA" id="ARBA00022908"/>
    </source>
</evidence>
<dbReference type="GO" id="GO:0015074">
    <property type="term" value="P:DNA integration"/>
    <property type="evidence" value="ECO:0007669"/>
    <property type="project" value="UniProtKB-KW"/>
</dbReference>
<dbReference type="SUPFAM" id="SSF57756">
    <property type="entry name" value="Retrovirus zinc finger-like domains"/>
    <property type="match status" value="1"/>
</dbReference>
<dbReference type="PANTHER" id="PTHR42648">
    <property type="entry name" value="TRANSPOSASE, PUTATIVE-RELATED"/>
    <property type="match status" value="1"/>
</dbReference>
<dbReference type="InterPro" id="IPR036875">
    <property type="entry name" value="Znf_CCHC_sf"/>
</dbReference>
<gene>
    <name evidence="19" type="ORF">PCASD_15656</name>
</gene>
<organism evidence="19 20">
    <name type="scientific">Puccinia coronata f. sp. avenae</name>
    <dbReference type="NCBI Taxonomy" id="200324"/>
    <lineage>
        <taxon>Eukaryota</taxon>
        <taxon>Fungi</taxon>
        <taxon>Dikarya</taxon>
        <taxon>Basidiomycota</taxon>
        <taxon>Pucciniomycotina</taxon>
        <taxon>Pucciniomycetes</taxon>
        <taxon>Pucciniales</taxon>
        <taxon>Pucciniaceae</taxon>
        <taxon>Puccinia</taxon>
    </lineage>
</organism>
<dbReference type="GO" id="GO:0008270">
    <property type="term" value="F:zinc ion binding"/>
    <property type="evidence" value="ECO:0007669"/>
    <property type="project" value="UniProtKB-KW"/>
</dbReference>
<dbReference type="GO" id="GO:0003723">
    <property type="term" value="F:RNA binding"/>
    <property type="evidence" value="ECO:0007669"/>
    <property type="project" value="UniProtKB-KW"/>
</dbReference>
<dbReference type="InterPro" id="IPR012337">
    <property type="entry name" value="RNaseH-like_sf"/>
</dbReference>
<evidence type="ECO:0000256" key="4">
    <source>
        <dbReference type="ARBA" id="ARBA00022722"/>
    </source>
</evidence>
<dbReference type="PROSITE" id="PS50158">
    <property type="entry name" value="ZF_CCHC"/>
    <property type="match status" value="1"/>
</dbReference>
<keyword evidence="13" id="KW-0233">DNA recombination</keyword>
<evidence type="ECO:0000256" key="14">
    <source>
        <dbReference type="ARBA" id="ARBA00048173"/>
    </source>
</evidence>
<keyword evidence="6" id="KW-0255">Endonuclease</keyword>
<reference evidence="19 20" key="1">
    <citation type="submission" date="2017-11" db="EMBL/GenBank/DDBJ databases">
        <title>De novo assembly and phasing of dikaryotic genomes from two isolates of Puccinia coronata f. sp. avenae, the causal agent of oat crown rust.</title>
        <authorList>
            <person name="Miller M.E."/>
            <person name="Zhang Y."/>
            <person name="Omidvar V."/>
            <person name="Sperschneider J."/>
            <person name="Schwessinger B."/>
            <person name="Raley C."/>
            <person name="Palmer J.M."/>
            <person name="Garnica D."/>
            <person name="Upadhyaya N."/>
            <person name="Rathjen J."/>
            <person name="Taylor J.M."/>
            <person name="Park R.F."/>
            <person name="Dodds P.N."/>
            <person name="Hirsch C.D."/>
            <person name="Kianian S.F."/>
            <person name="Figueroa M."/>
        </authorList>
    </citation>
    <scope>NUCLEOTIDE SEQUENCE [LARGE SCALE GENOMIC DNA]</scope>
    <source>
        <strain evidence="19">12SD80</strain>
    </source>
</reference>
<keyword evidence="16" id="KW-0863">Zinc-finger</keyword>
<dbReference type="InterPro" id="IPR039537">
    <property type="entry name" value="Retrotran_Ty1/copia-like"/>
</dbReference>
<feature type="domain" description="Integrase catalytic" evidence="18">
    <location>
        <begin position="408"/>
        <end position="551"/>
    </location>
</feature>
<evidence type="ECO:0000256" key="16">
    <source>
        <dbReference type="PROSITE-ProRule" id="PRU00047"/>
    </source>
</evidence>
<protein>
    <recommendedName>
        <fullName evidence="21">Integrase catalytic domain-containing protein</fullName>
    </recommendedName>
</protein>
<dbReference type="GO" id="GO:0006310">
    <property type="term" value="P:DNA recombination"/>
    <property type="evidence" value="ECO:0007669"/>
    <property type="project" value="UniProtKB-KW"/>
</dbReference>
<keyword evidence="7" id="KW-0378">Hydrolase</keyword>
<dbReference type="GO" id="GO:0016787">
    <property type="term" value="F:hydrolase activity"/>
    <property type="evidence" value="ECO:0007669"/>
    <property type="project" value="UniProtKB-KW"/>
</dbReference>
<proteinExistence type="predicted"/>
<evidence type="ECO:0000259" key="18">
    <source>
        <dbReference type="PROSITE" id="PS50994"/>
    </source>
</evidence>
<keyword evidence="16" id="KW-0862">Zinc</keyword>
<dbReference type="Gene3D" id="3.30.420.10">
    <property type="entry name" value="Ribonuclease H-like superfamily/Ribonuclease H"/>
    <property type="match status" value="1"/>
</dbReference>
<evidence type="ECO:0000313" key="20">
    <source>
        <dbReference type="Proteomes" id="UP000235392"/>
    </source>
</evidence>
<dbReference type="InterPro" id="IPR001878">
    <property type="entry name" value="Znf_CCHC"/>
</dbReference>
<keyword evidence="12" id="KW-0808">Transferase</keyword>
<evidence type="ECO:0000256" key="8">
    <source>
        <dbReference type="ARBA" id="ARBA00022842"/>
    </source>
</evidence>
<dbReference type="EMBL" id="PGCI01000261">
    <property type="protein sequence ID" value="PLW31744.1"/>
    <property type="molecule type" value="Genomic_DNA"/>
</dbReference>
<comment type="catalytic activity">
    <reaction evidence="15">
        <text>DNA(n) + a 2'-deoxyribonucleoside 5'-triphosphate = DNA(n+1) + diphosphate</text>
        <dbReference type="Rhea" id="RHEA:22508"/>
        <dbReference type="Rhea" id="RHEA-COMP:17339"/>
        <dbReference type="Rhea" id="RHEA-COMP:17340"/>
        <dbReference type="ChEBI" id="CHEBI:33019"/>
        <dbReference type="ChEBI" id="CHEBI:61560"/>
        <dbReference type="ChEBI" id="CHEBI:173112"/>
        <dbReference type="EC" id="2.7.7.7"/>
    </reaction>
</comment>
<keyword evidence="5" id="KW-0479">Metal-binding</keyword>
<keyword evidence="12" id="KW-0239">DNA-directed DNA polymerase</keyword>
<evidence type="ECO:0000256" key="6">
    <source>
        <dbReference type="ARBA" id="ARBA00022759"/>
    </source>
</evidence>
<comment type="catalytic activity">
    <reaction evidence="14">
        <text>DNA(n) + a 2'-deoxyribonucleoside 5'-triphosphate = DNA(n+1) + diphosphate</text>
        <dbReference type="Rhea" id="RHEA:22508"/>
        <dbReference type="Rhea" id="RHEA-COMP:17339"/>
        <dbReference type="Rhea" id="RHEA-COMP:17340"/>
        <dbReference type="ChEBI" id="CHEBI:33019"/>
        <dbReference type="ChEBI" id="CHEBI:61560"/>
        <dbReference type="ChEBI" id="CHEBI:173112"/>
        <dbReference type="EC" id="2.7.7.49"/>
    </reaction>
</comment>
<dbReference type="SMART" id="SM00343">
    <property type="entry name" value="ZnF_C2HC"/>
    <property type="match status" value="1"/>
</dbReference>
<evidence type="ECO:0000256" key="11">
    <source>
        <dbReference type="ARBA" id="ARBA00022918"/>
    </source>
</evidence>
<keyword evidence="3" id="KW-0548">Nucleotidyltransferase</keyword>
<sequence>MPSLVFFSKQPSCVPPLGLGMILNNVLMSPFNKTQSRPAQPFPTSSTCLTSAESNTINTVSTKPFLADVDETNWSDALDFFAVTAHKCWHCGGENHYARDCPNKSQMQSKSRAIGTIVGTIYGQLPSGFQVTSNRFPNLSQRCVPSLPKNTQQQARRLTDYYRPLYSQALGGSGTQKGQDSQSTSHSLVSVQAVEINGLPDDLDDLDFHSMAIGEDLVTTSGNKSFISGVGDLKFMLPNGNIIVLRQVLYYSFIISSGDGNPLFSCPFEPRQNRWILPYQFLACNDPCGNGCQLYQFFHTSTDAKTSPTTSESDLAVVPTPLESLNVIDDVTHGNKRSRGSLPVPADAALSPDELADYFKQPVTDSPGYKWQAEILSKNDQTLLYSIGYLGTQVSGISDESSRASKSTRINPLTSTNREIERLDILAVDLIGPFQVDLVDGGKYIMTMRDVATGYRFVRVLTHKWEATGHIISIIDKVETFTEKKVKTLCSDNGGEFVSNELATYLNKKGIVAKRALPYHHYQNGVIERFNRTVAAMARTILFDSTLPKSF</sequence>
<keyword evidence="10" id="KW-0229">DNA integration</keyword>
<evidence type="ECO:0000313" key="19">
    <source>
        <dbReference type="EMBL" id="PLW31744.1"/>
    </source>
</evidence>
<dbReference type="Gene3D" id="4.10.60.10">
    <property type="entry name" value="Zinc finger, CCHC-type"/>
    <property type="match status" value="1"/>
</dbReference>
<evidence type="ECO:0000256" key="2">
    <source>
        <dbReference type="ARBA" id="ARBA00022664"/>
    </source>
</evidence>
<dbReference type="InterPro" id="IPR001584">
    <property type="entry name" value="Integrase_cat-core"/>
</dbReference>
<accession>A0A2N5U1X4</accession>
<evidence type="ECO:0000256" key="5">
    <source>
        <dbReference type="ARBA" id="ARBA00022723"/>
    </source>
</evidence>
<keyword evidence="4" id="KW-0540">Nuclease</keyword>
<dbReference type="GO" id="GO:0003964">
    <property type="term" value="F:RNA-directed DNA polymerase activity"/>
    <property type="evidence" value="ECO:0007669"/>
    <property type="project" value="UniProtKB-KW"/>
</dbReference>
<dbReference type="AlphaFoldDB" id="A0A2N5U1X4"/>
<dbReference type="GO" id="GO:0005634">
    <property type="term" value="C:nucleus"/>
    <property type="evidence" value="ECO:0007669"/>
    <property type="project" value="UniProtKB-ARBA"/>
</dbReference>
<evidence type="ECO:0000256" key="15">
    <source>
        <dbReference type="ARBA" id="ARBA00049244"/>
    </source>
</evidence>
<dbReference type="GO" id="GO:0006397">
    <property type="term" value="P:mRNA processing"/>
    <property type="evidence" value="ECO:0007669"/>
    <property type="project" value="UniProtKB-KW"/>
</dbReference>
<feature type="domain" description="CCHC-type" evidence="17">
    <location>
        <begin position="87"/>
        <end position="103"/>
    </location>
</feature>
<evidence type="ECO:0008006" key="21">
    <source>
        <dbReference type="Google" id="ProtNLM"/>
    </source>
</evidence>
<keyword evidence="9" id="KW-0694">RNA-binding</keyword>
<dbReference type="Pfam" id="PF00098">
    <property type="entry name" value="zf-CCHC"/>
    <property type="match status" value="1"/>
</dbReference>
<dbReference type="PROSITE" id="PS50994">
    <property type="entry name" value="INTEGRASE"/>
    <property type="match status" value="1"/>
</dbReference>
<name>A0A2N5U1X4_9BASI</name>
<dbReference type="GO" id="GO:0032196">
    <property type="term" value="P:transposition"/>
    <property type="evidence" value="ECO:0007669"/>
    <property type="project" value="UniProtKB-KW"/>
</dbReference>
<keyword evidence="1" id="KW-0815">Transposition</keyword>
<evidence type="ECO:0000256" key="13">
    <source>
        <dbReference type="ARBA" id="ARBA00023172"/>
    </source>
</evidence>